<dbReference type="PIRSF" id="PIRSF018249">
    <property type="entry name" value="MyrA_prd"/>
    <property type="match status" value="1"/>
</dbReference>
<dbReference type="GO" id="GO:0032259">
    <property type="term" value="P:methylation"/>
    <property type="evidence" value="ECO:0007669"/>
    <property type="project" value="UniProtKB-KW"/>
</dbReference>
<dbReference type="InterPro" id="IPR016718">
    <property type="entry name" value="rRNA_m1G-MeTrfase_A_prd"/>
</dbReference>
<dbReference type="Pfam" id="PF13649">
    <property type="entry name" value="Methyltransf_25"/>
    <property type="match status" value="1"/>
</dbReference>
<keyword evidence="3" id="KW-1185">Reference proteome</keyword>
<proteinExistence type="predicted"/>
<dbReference type="Gene3D" id="3.40.50.150">
    <property type="entry name" value="Vaccinia Virus protein VP39"/>
    <property type="match status" value="1"/>
</dbReference>
<comment type="caution">
    <text evidence="2">The sequence shown here is derived from an EMBL/GenBank/DDBJ whole genome shotgun (WGS) entry which is preliminary data.</text>
</comment>
<dbReference type="PANTHER" id="PTHR43460">
    <property type="entry name" value="METHYLTRANSFERASE"/>
    <property type="match status" value="1"/>
</dbReference>
<keyword evidence="2" id="KW-0489">Methyltransferase</keyword>
<evidence type="ECO:0000313" key="3">
    <source>
        <dbReference type="Proteomes" id="UP001177120"/>
    </source>
</evidence>
<dbReference type="EMBL" id="JAFHAP010000008">
    <property type="protein sequence ID" value="MBN2909644.1"/>
    <property type="molecule type" value="Genomic_DNA"/>
</dbReference>
<keyword evidence="2" id="KW-0808">Transferase</keyword>
<name>A0ABS2WJS9_9BACL</name>
<dbReference type="InterPro" id="IPR041698">
    <property type="entry name" value="Methyltransf_25"/>
</dbReference>
<sequence length="258" mass="29376">MICSTGHCFDLSKYGYIHLLPRPVKPAKYDKAMFESRHVICRSGFFSELVEQIRDIVRNGIGNTHKRINVLDAGCGEGSHLADLVKGLGLTDAEVLGVGMDISKYGIRIASREYPGLIWCVADLAQSPFMDQQFDVILNIFSPSNYSEFARMLHDDGVLIKIVPGRDYLKELRNIFYGQTDKQSYSNERVVTHFRQHFRLVDTRQIRYSRRLNPTDLKHLIYMTPLSWGTTEKNIQRVLQMGISSVTIDVTMVVGKKG</sequence>
<accession>A0ABS2WJS9</accession>
<dbReference type="GO" id="GO:0008168">
    <property type="term" value="F:methyltransferase activity"/>
    <property type="evidence" value="ECO:0007669"/>
    <property type="project" value="UniProtKB-KW"/>
</dbReference>
<evidence type="ECO:0000259" key="1">
    <source>
        <dbReference type="Pfam" id="PF13649"/>
    </source>
</evidence>
<dbReference type="CDD" id="cd02440">
    <property type="entry name" value="AdoMet_MTases"/>
    <property type="match status" value="1"/>
</dbReference>
<gene>
    <name evidence="2" type="ORF">JQC72_08900</name>
</gene>
<dbReference type="Proteomes" id="UP001177120">
    <property type="component" value="Unassembled WGS sequence"/>
</dbReference>
<dbReference type="PANTHER" id="PTHR43460:SF1">
    <property type="entry name" value="METHYLTRANSFERASE TYPE 11 DOMAIN-CONTAINING PROTEIN"/>
    <property type="match status" value="1"/>
</dbReference>
<dbReference type="InterPro" id="IPR052939">
    <property type="entry name" value="23S_rRNA_MeTrnsfrase_RlmA"/>
</dbReference>
<reference evidence="2" key="1">
    <citation type="journal article" date="2024" name="Int. J. Syst. Evol. Microbiol.">
        <title>Polycladomyces zharkentensis sp. nov., a novel thermophilic cellulose- and starch-degrading member of the Bacillota from a geothermal aquifer in Kazakhstan.</title>
        <authorList>
            <person name="Mashzhan A."/>
            <person name="Kistaubayeva A."/>
            <person name="Javier-Lopez R."/>
            <person name="Bissenova U."/>
            <person name="Bissenbay A."/>
            <person name="Birkeland N.K."/>
        </authorList>
    </citation>
    <scope>NUCLEOTIDE SEQUENCE</scope>
    <source>
        <strain evidence="2">ZKZ2T</strain>
    </source>
</reference>
<protein>
    <submittedName>
        <fullName evidence="2">Methyltransferase domain-containing protein</fullName>
    </submittedName>
</protein>
<dbReference type="SUPFAM" id="SSF53335">
    <property type="entry name" value="S-adenosyl-L-methionine-dependent methyltransferases"/>
    <property type="match status" value="1"/>
</dbReference>
<dbReference type="InterPro" id="IPR029063">
    <property type="entry name" value="SAM-dependent_MTases_sf"/>
</dbReference>
<feature type="domain" description="Methyltransferase" evidence="1">
    <location>
        <begin position="70"/>
        <end position="142"/>
    </location>
</feature>
<organism evidence="2 3">
    <name type="scientific">Polycladomyces zharkentensis</name>
    <dbReference type="NCBI Taxonomy" id="2807616"/>
    <lineage>
        <taxon>Bacteria</taxon>
        <taxon>Bacillati</taxon>
        <taxon>Bacillota</taxon>
        <taxon>Bacilli</taxon>
        <taxon>Bacillales</taxon>
        <taxon>Thermoactinomycetaceae</taxon>
        <taxon>Polycladomyces</taxon>
    </lineage>
</organism>
<evidence type="ECO:0000313" key="2">
    <source>
        <dbReference type="EMBL" id="MBN2909644.1"/>
    </source>
</evidence>